<organism evidence="1">
    <name type="scientific">Brassica campestris</name>
    <name type="common">Field mustard</name>
    <dbReference type="NCBI Taxonomy" id="3711"/>
    <lineage>
        <taxon>Eukaryota</taxon>
        <taxon>Viridiplantae</taxon>
        <taxon>Streptophyta</taxon>
        <taxon>Embryophyta</taxon>
        <taxon>Tracheophyta</taxon>
        <taxon>Spermatophyta</taxon>
        <taxon>Magnoliopsida</taxon>
        <taxon>eudicotyledons</taxon>
        <taxon>Gunneridae</taxon>
        <taxon>Pentapetalae</taxon>
        <taxon>rosids</taxon>
        <taxon>malvids</taxon>
        <taxon>Brassicales</taxon>
        <taxon>Brassicaceae</taxon>
        <taxon>Brassiceae</taxon>
        <taxon>Brassica</taxon>
    </lineage>
</organism>
<dbReference type="AlphaFoldDB" id="A0A3P6CS85"/>
<accession>A0A3P6CS85</accession>
<dbReference type="EMBL" id="LR031577">
    <property type="protein sequence ID" value="VDD17440.1"/>
    <property type="molecule type" value="Genomic_DNA"/>
</dbReference>
<evidence type="ECO:0000313" key="1">
    <source>
        <dbReference type="EMBL" id="VDD17440.1"/>
    </source>
</evidence>
<protein>
    <submittedName>
        <fullName evidence="1">Uncharacterized protein</fullName>
    </submittedName>
</protein>
<reference evidence="1" key="1">
    <citation type="submission" date="2018-11" db="EMBL/GenBank/DDBJ databases">
        <authorList>
            <consortium name="Genoscope - CEA"/>
            <person name="William W."/>
        </authorList>
    </citation>
    <scope>NUCLEOTIDE SEQUENCE</scope>
</reference>
<name>A0A3P6CS85_BRACM</name>
<proteinExistence type="predicted"/>
<gene>
    <name evidence="1" type="ORF">BRAA10T43153Z</name>
</gene>
<sequence>MRPRLQKRSLCLTMWLLRLREPRPVTTGNPMNNSGYS</sequence>